<dbReference type="Proteomes" id="UP001592581">
    <property type="component" value="Unassembled WGS sequence"/>
</dbReference>
<evidence type="ECO:0000313" key="2">
    <source>
        <dbReference type="EMBL" id="MFC1438261.1"/>
    </source>
</evidence>
<reference evidence="2 3" key="1">
    <citation type="submission" date="2024-06" db="EMBL/GenBank/DDBJ databases">
        <authorList>
            <person name="Lee S.D."/>
        </authorList>
    </citation>
    <scope>NUCLEOTIDE SEQUENCE [LARGE SCALE GENOMIC DNA]</scope>
    <source>
        <strain evidence="2 3">N1-10</strain>
    </source>
</reference>
<proteinExistence type="predicted"/>
<dbReference type="RefSeq" id="WP_380563784.1">
    <property type="nucleotide sequence ID" value="NZ_JBEUKS010000002.1"/>
</dbReference>
<keyword evidence="3" id="KW-1185">Reference proteome</keyword>
<dbReference type="EMBL" id="JBEUKS010000002">
    <property type="protein sequence ID" value="MFC1438261.1"/>
    <property type="molecule type" value="Genomic_DNA"/>
</dbReference>
<evidence type="ECO:0008006" key="4">
    <source>
        <dbReference type="Google" id="ProtNLM"/>
    </source>
</evidence>
<sequence length="406" mass="44958">MITAQDGFVDLSWAGAAWCVTGVRLEPDPTIARNASALGLPEEERRRRAVARERAWLTDAWAPDGRCWELRYRPSGRHDGRLDCALLARAHGPTPEAARTAAYRLREHLDRLPSSVRAIPLDTPRLTSCLRPFEPAESARPTEIRPRVHWSRLARADAAFPYGLYVDALAAEPISWEPLWTELTRINGMFTLGIRLEPMPWRHQDAAMLDRLITEYSALERPGRFNPAIGRQEAALPFAQQAVARYSRLRHVASTECAYRLRATLACADQATDQSAAQAAYLLAAAFGGPGQEGSRAVVRPVQDLEERRAAWYAFTHLHDEWLPRTRQQEFPYAFGEFERMLADRVGVPEASAVFRLPTGTSGHLPLFTVSAPAGATTAPATVPPGIASEYGLPQPPPGFTDGRTP</sequence>
<evidence type="ECO:0000313" key="3">
    <source>
        <dbReference type="Proteomes" id="UP001592581"/>
    </source>
</evidence>
<feature type="region of interest" description="Disordered" evidence="1">
    <location>
        <begin position="381"/>
        <end position="406"/>
    </location>
</feature>
<accession>A0ABV6XJ33</accession>
<comment type="caution">
    <text evidence="2">The sequence shown here is derived from an EMBL/GenBank/DDBJ whole genome shotgun (WGS) entry which is preliminary data.</text>
</comment>
<organism evidence="2 3">
    <name type="scientific">Streptacidiphilus jeojiensis</name>
    <dbReference type="NCBI Taxonomy" id="3229225"/>
    <lineage>
        <taxon>Bacteria</taxon>
        <taxon>Bacillati</taxon>
        <taxon>Actinomycetota</taxon>
        <taxon>Actinomycetes</taxon>
        <taxon>Kitasatosporales</taxon>
        <taxon>Streptomycetaceae</taxon>
        <taxon>Streptacidiphilus</taxon>
    </lineage>
</organism>
<gene>
    <name evidence="2" type="ORF">ABUW04_08330</name>
</gene>
<protein>
    <recommendedName>
        <fullName evidence="4">YcaO domain-containing protein</fullName>
    </recommendedName>
</protein>
<name>A0ABV6XJ33_9ACTN</name>
<evidence type="ECO:0000256" key="1">
    <source>
        <dbReference type="SAM" id="MobiDB-lite"/>
    </source>
</evidence>